<protein>
    <submittedName>
        <fullName evidence="1">Uncharacterized protein</fullName>
    </submittedName>
</protein>
<reference evidence="2" key="1">
    <citation type="submission" date="2023-07" db="EMBL/GenBank/DDBJ databases">
        <title>A draft genome of Kazachstania heterogenica Y-27499.</title>
        <authorList>
            <person name="Donic C."/>
            <person name="Kralova J.S."/>
            <person name="Fidel L."/>
            <person name="Ben-Dor S."/>
            <person name="Jung S."/>
        </authorList>
    </citation>
    <scope>NUCLEOTIDE SEQUENCE [LARGE SCALE GENOMIC DNA]</scope>
    <source>
        <strain evidence="2">Y27499</strain>
    </source>
</reference>
<organism evidence="1 2">
    <name type="scientific">Arxiozyma heterogenica</name>
    <dbReference type="NCBI Taxonomy" id="278026"/>
    <lineage>
        <taxon>Eukaryota</taxon>
        <taxon>Fungi</taxon>
        <taxon>Dikarya</taxon>
        <taxon>Ascomycota</taxon>
        <taxon>Saccharomycotina</taxon>
        <taxon>Saccharomycetes</taxon>
        <taxon>Saccharomycetales</taxon>
        <taxon>Saccharomycetaceae</taxon>
        <taxon>Arxiozyma</taxon>
    </lineage>
</organism>
<dbReference type="AlphaFoldDB" id="A0AAN8A752"/>
<accession>A0AAN8A752</accession>
<keyword evidence="2" id="KW-1185">Reference proteome</keyword>
<gene>
    <name evidence="1" type="ORF">RI543_004116</name>
</gene>
<dbReference type="EMBL" id="JAWIZZ010000053">
    <property type="protein sequence ID" value="KAK5778451.1"/>
    <property type="molecule type" value="Genomic_DNA"/>
</dbReference>
<sequence length="470" mass="54488">MDQNDNRPYYNPDTFNIGYSAIFRPGIGILDPYNVTLTDKLSIISKDNHGSLGIANSGIGSLGNIKNIIQVDPVEQSSIKTLWSKFDVKKYLNSLYSMLIRQICLQPFQVAKLLLQLLSPNDIDSNVSSLNKLSATSNNNPEQQQHEYDYDDYEEREEIDFFPPKFKTSQQHDSNDDDIHKPILEPLPSHSQSNNMNDVDDNNKSRLIFPKLDTWTIIATLQQNLGWKSLWTSFQNMLLYDTLYPICTYTLKRGLLTPLLSLFMQPIKIIYSLTTQTLLNCTVEFITESILLLPIALNSVKDVMLMGLHPEFKQRRDIYWFHDLEWNQTLISIQLFTLLKVIINNLYHHLFESIVVSYCGINLSHLSSHERLLIIITLKLIIDSVQLIFKLPLESLVNRFKWKYVIKTDKNELSNDSVSLPLIFKPINVHSQEIWTGLWRGWRLHLISRICGTIFKYLNGLGTDLEWEKF</sequence>
<evidence type="ECO:0000313" key="1">
    <source>
        <dbReference type="EMBL" id="KAK5778451.1"/>
    </source>
</evidence>
<comment type="caution">
    <text evidence="1">The sequence shown here is derived from an EMBL/GenBank/DDBJ whole genome shotgun (WGS) entry which is preliminary data.</text>
</comment>
<name>A0AAN8A752_9SACH</name>
<evidence type="ECO:0000313" key="2">
    <source>
        <dbReference type="Proteomes" id="UP001306508"/>
    </source>
</evidence>
<dbReference type="Proteomes" id="UP001306508">
    <property type="component" value="Unassembled WGS sequence"/>
</dbReference>
<proteinExistence type="predicted"/>